<name>A0AAN2QWU2_9LACO</name>
<keyword evidence="3 8" id="KW-0413">Isomerase</keyword>
<dbReference type="Gene3D" id="1.10.460.10">
    <property type="entry name" value="Topoisomerase I, domain 2"/>
    <property type="match status" value="1"/>
</dbReference>
<evidence type="ECO:0000256" key="2">
    <source>
        <dbReference type="ARBA" id="ARBA00023125"/>
    </source>
</evidence>
<evidence type="ECO:0000313" key="8">
    <source>
        <dbReference type="EMBL" id="CUW17590.1"/>
    </source>
</evidence>
<dbReference type="Pfam" id="PF01131">
    <property type="entry name" value="Topoisom_bac"/>
    <property type="match status" value="1"/>
</dbReference>
<evidence type="ECO:0000256" key="4">
    <source>
        <dbReference type="SAM" id="MobiDB-lite"/>
    </source>
</evidence>
<dbReference type="Gene3D" id="2.70.20.10">
    <property type="entry name" value="Topoisomerase I, domain 3"/>
    <property type="match status" value="1"/>
</dbReference>
<dbReference type="GO" id="GO:0006265">
    <property type="term" value="P:DNA topological change"/>
    <property type="evidence" value="ECO:0007669"/>
    <property type="project" value="InterPro"/>
</dbReference>
<organism evidence="8 9">
    <name type="scientific">Leuconostoc inhae</name>
    <dbReference type="NCBI Taxonomy" id="178001"/>
    <lineage>
        <taxon>Bacteria</taxon>
        <taxon>Bacillati</taxon>
        <taxon>Bacillota</taxon>
        <taxon>Bacilli</taxon>
        <taxon>Lactobacillales</taxon>
        <taxon>Lactobacillaceae</taxon>
        <taxon>Leuconostoc</taxon>
    </lineage>
</organism>
<dbReference type="Proteomes" id="UP000199047">
    <property type="component" value="Unassembled WGS sequence"/>
</dbReference>
<dbReference type="InterPro" id="IPR013824">
    <property type="entry name" value="Topo_IA_cen_sub1"/>
</dbReference>
<dbReference type="InterPro" id="IPR000380">
    <property type="entry name" value="Topo_IA"/>
</dbReference>
<protein>
    <submittedName>
        <fullName evidence="8">DNA topoisomerase III</fullName>
        <ecNumber evidence="8">5.99.1.2</ecNumber>
    </submittedName>
</protein>
<dbReference type="AlphaFoldDB" id="A0AAN2QWU2"/>
<sequence length="706" mass="79753">MKDKNTRKTLKKLMTNYLILTEKPSAAANFTKALGGKTGVFNDFTYKIANLRGHVMTLKDPEAMVAEELKKQYKSWLVKHLPWNLSDFSWARTYIRQRNMRTGKVESTKKLIDDLKKESKSGYDAIVIATDTDPSGEGELLAWEALDAIGWRGQVLRANFMDESVSGIQKAMYQLRDVSDKMADGEYVKGESRNRWDFASMQLTRIATTAAKKAGFKVVAREGRLKSVIIWRVYQQLDAIKNYVKTPYFEVKFKDPAEHVFGRVTPQGDVIPWRFATKEEAEIDFIQYHKTDVINEKHQTRTQAPGKLLDLAGLASILAPRGFSSKEVLSTYQKMYEAQIVSYPRTEDKTVTPEQFNELLPLIDQIADVVGVDKMLLTHRSPRTTHVKSQGAHGANRPGENLPKTTQSLVKFGASGPAIYEVLAKNYLAMLAEDYVYDHVTANLKDYPEFKTAFNRPLKMNFKLVYDSQKAIKVEEEEEENSTASQLGPQATPYLHEGANPKPQTPTTKWIMAFLEKHNVGTGATRVSTLSEMSRGIKAMLTETRGKLGLTETGQVSAIMVKDTWIASPKITKRLFEMMDQVGQFDMTMDQVLDSVTKVVEHDMPIMLDNAEQLETLLGKPKQVPKKKVTEKMTGLFKGEEITFAREWSGHIFTDDELTKMLNGAEISFQSKSKRGKIYTATGKLAKQTFKGSTFYGFKLNPKAKK</sequence>
<dbReference type="GO" id="GO:0003917">
    <property type="term" value="F:DNA topoisomerase type I (single strand cut, ATP-independent) activity"/>
    <property type="evidence" value="ECO:0007669"/>
    <property type="project" value="InterPro"/>
</dbReference>
<dbReference type="InterPro" id="IPR013826">
    <property type="entry name" value="Topo_IA_cen_sub3"/>
</dbReference>
<dbReference type="PROSITE" id="PS50880">
    <property type="entry name" value="TOPRIM"/>
    <property type="match status" value="1"/>
</dbReference>
<dbReference type="PANTHER" id="PTHR11390">
    <property type="entry name" value="PROKARYOTIC DNA TOPOISOMERASE"/>
    <property type="match status" value="1"/>
</dbReference>
<dbReference type="CDD" id="cd01028">
    <property type="entry name" value="TOPRIM_TopoIA"/>
    <property type="match status" value="1"/>
</dbReference>
<keyword evidence="10" id="KW-1185">Reference proteome</keyword>
<gene>
    <name evidence="7" type="ORF">KSL4_0294</name>
    <name evidence="8" type="ORF">PL111_1401</name>
</gene>
<dbReference type="GO" id="GO:0006310">
    <property type="term" value="P:DNA recombination"/>
    <property type="evidence" value="ECO:0007669"/>
    <property type="project" value="TreeGrafter"/>
</dbReference>
<dbReference type="Gene3D" id="1.10.290.10">
    <property type="entry name" value="Topoisomerase I, domain 4"/>
    <property type="match status" value="1"/>
</dbReference>
<dbReference type="EC" id="5.99.1.2" evidence="8"/>
<dbReference type="PANTHER" id="PTHR11390:SF21">
    <property type="entry name" value="DNA TOPOISOMERASE 3-ALPHA"/>
    <property type="match status" value="1"/>
</dbReference>
<dbReference type="GO" id="GO:0006281">
    <property type="term" value="P:DNA repair"/>
    <property type="evidence" value="ECO:0007669"/>
    <property type="project" value="TreeGrafter"/>
</dbReference>
<evidence type="ECO:0000256" key="1">
    <source>
        <dbReference type="ARBA" id="ARBA00023029"/>
    </source>
</evidence>
<dbReference type="Proteomes" id="UP000198868">
    <property type="component" value="Unassembled WGS sequence"/>
</dbReference>
<accession>A0AAN2QWU2</accession>
<keyword evidence="1" id="KW-0799">Topoisomerase</keyword>
<evidence type="ECO:0000259" key="6">
    <source>
        <dbReference type="PROSITE" id="PS52039"/>
    </source>
</evidence>
<evidence type="ECO:0000259" key="5">
    <source>
        <dbReference type="PROSITE" id="PS50880"/>
    </source>
</evidence>
<dbReference type="SMART" id="SM00437">
    <property type="entry name" value="TOP1Ac"/>
    <property type="match status" value="1"/>
</dbReference>
<evidence type="ECO:0000256" key="3">
    <source>
        <dbReference type="ARBA" id="ARBA00023235"/>
    </source>
</evidence>
<keyword evidence="2" id="KW-0238">DNA-binding</keyword>
<dbReference type="InterPro" id="IPR023405">
    <property type="entry name" value="Topo_IA_core_domain"/>
</dbReference>
<comment type="caution">
    <text evidence="8">The sequence shown here is derived from an EMBL/GenBank/DDBJ whole genome shotgun (WGS) entry which is preliminary data.</text>
</comment>
<dbReference type="PRINTS" id="PR00417">
    <property type="entry name" value="PRTPISMRASEI"/>
</dbReference>
<evidence type="ECO:0000313" key="10">
    <source>
        <dbReference type="Proteomes" id="UP000199047"/>
    </source>
</evidence>
<dbReference type="SMART" id="SM00493">
    <property type="entry name" value="TOPRIM"/>
    <property type="match status" value="1"/>
</dbReference>
<feature type="domain" description="Toprim" evidence="5">
    <location>
        <begin position="16"/>
        <end position="164"/>
    </location>
</feature>
<dbReference type="Pfam" id="PF01751">
    <property type="entry name" value="Toprim"/>
    <property type="match status" value="1"/>
</dbReference>
<dbReference type="SUPFAM" id="SSF56712">
    <property type="entry name" value="Prokaryotic type I DNA topoisomerase"/>
    <property type="match status" value="1"/>
</dbReference>
<dbReference type="Gene3D" id="3.40.50.140">
    <property type="match status" value="1"/>
</dbReference>
<proteinExistence type="predicted"/>
<dbReference type="PROSITE" id="PS52039">
    <property type="entry name" value="TOPO_IA_2"/>
    <property type="match status" value="1"/>
</dbReference>
<evidence type="ECO:0000313" key="9">
    <source>
        <dbReference type="Proteomes" id="UP000198868"/>
    </source>
</evidence>
<dbReference type="InterPro" id="IPR013497">
    <property type="entry name" value="Topo_IA_cen"/>
</dbReference>
<dbReference type="InterPro" id="IPR013825">
    <property type="entry name" value="Topo_IA_cen_sub2"/>
</dbReference>
<evidence type="ECO:0000313" key="7">
    <source>
        <dbReference type="EMBL" id="CUW14873.1"/>
    </source>
</evidence>
<dbReference type="GO" id="GO:0003677">
    <property type="term" value="F:DNA binding"/>
    <property type="evidence" value="ECO:0007669"/>
    <property type="project" value="UniProtKB-KW"/>
</dbReference>
<feature type="region of interest" description="Disordered" evidence="4">
    <location>
        <begin position="384"/>
        <end position="404"/>
    </location>
</feature>
<feature type="region of interest" description="Disordered" evidence="4">
    <location>
        <begin position="476"/>
        <end position="502"/>
    </location>
</feature>
<reference evidence="9 10" key="1">
    <citation type="submission" date="2015-12" db="EMBL/GenBank/DDBJ databases">
        <authorList>
            <person name="Andreevskaya M."/>
        </authorList>
    </citation>
    <scope>NUCLEOTIDE SEQUENCE [LARGE SCALE GENOMIC DNA]</scope>
    <source>
        <strain evidence="7 10">KSL4-2</strain>
        <strain evidence="8 9">PL111</strain>
    </source>
</reference>
<dbReference type="InterPro" id="IPR006171">
    <property type="entry name" value="TOPRIM_dom"/>
</dbReference>
<dbReference type="EMBL" id="FBTU01000024">
    <property type="protein sequence ID" value="CUW17590.1"/>
    <property type="molecule type" value="Genomic_DNA"/>
</dbReference>
<dbReference type="EMBL" id="FBTB01000019">
    <property type="protein sequence ID" value="CUW14873.1"/>
    <property type="molecule type" value="Genomic_DNA"/>
</dbReference>
<feature type="domain" description="Topo IA-type catalytic" evidence="6">
    <location>
        <begin position="179"/>
        <end position="607"/>
    </location>
</feature>
<dbReference type="InterPro" id="IPR003602">
    <property type="entry name" value="Topo_IA_DNA-bd_dom"/>
</dbReference>